<feature type="compositionally biased region" description="Basic and acidic residues" evidence="1">
    <location>
        <begin position="39"/>
        <end position="50"/>
    </location>
</feature>
<evidence type="ECO:0000313" key="3">
    <source>
        <dbReference type="Proteomes" id="UP000501600"/>
    </source>
</evidence>
<evidence type="ECO:0000256" key="1">
    <source>
        <dbReference type="SAM" id="MobiDB-lite"/>
    </source>
</evidence>
<sequence length="148" mass="16144">MLKQVQHDACREVQHGDGSKDHVQRDAFGEMPDNDDLETTVRPEPVEGRVSEGPCPPDNGTSTGPVRAGFSDANQVKTAHLLGYHAAPRAAWHLRVAEGSPSRPSPSSPSPTPRHDGWTLERRVPFLKALVLRGAVQPIGYMISRLIL</sequence>
<evidence type="ECO:0000313" key="2">
    <source>
        <dbReference type="EMBL" id="QJB68850.1"/>
    </source>
</evidence>
<feature type="compositionally biased region" description="Basic and acidic residues" evidence="1">
    <location>
        <begin position="1"/>
        <end position="28"/>
    </location>
</feature>
<feature type="compositionally biased region" description="Pro residues" evidence="1">
    <location>
        <begin position="103"/>
        <end position="112"/>
    </location>
</feature>
<reference evidence="2 3" key="1">
    <citation type="submission" date="2020-04" db="EMBL/GenBank/DDBJ databases">
        <title>Genome sequence for Sphingorhabdus sp. strain M1.</title>
        <authorList>
            <person name="Park S.-J."/>
        </authorList>
    </citation>
    <scope>NUCLEOTIDE SEQUENCE [LARGE SCALE GENOMIC DNA]</scope>
    <source>
        <strain evidence="2 3">JK6</strain>
    </source>
</reference>
<dbReference type="RefSeq" id="WP_168818692.1">
    <property type="nucleotide sequence ID" value="NZ_CP051217.1"/>
</dbReference>
<dbReference type="AlphaFoldDB" id="A0A6H2DKD4"/>
<dbReference type="EMBL" id="CP051217">
    <property type="protein sequence ID" value="QJB68850.1"/>
    <property type="molecule type" value="Genomic_DNA"/>
</dbReference>
<feature type="region of interest" description="Disordered" evidence="1">
    <location>
        <begin position="96"/>
        <end position="118"/>
    </location>
</feature>
<proteinExistence type="predicted"/>
<dbReference type="Proteomes" id="UP000501600">
    <property type="component" value="Chromosome"/>
</dbReference>
<keyword evidence="3" id="KW-1185">Reference proteome</keyword>
<protein>
    <submittedName>
        <fullName evidence="2">Uncharacterized protein</fullName>
    </submittedName>
</protein>
<accession>A0A6H2DKD4</accession>
<feature type="region of interest" description="Disordered" evidence="1">
    <location>
        <begin position="1"/>
        <end position="69"/>
    </location>
</feature>
<gene>
    <name evidence="2" type="ORF">HF685_05790</name>
</gene>
<dbReference type="KEGG" id="phao:HF685_05790"/>
<organism evidence="2 3">
    <name type="scientific">Parasphingorhabdus halotolerans</name>
    <dbReference type="NCBI Taxonomy" id="2725558"/>
    <lineage>
        <taxon>Bacteria</taxon>
        <taxon>Pseudomonadati</taxon>
        <taxon>Pseudomonadota</taxon>
        <taxon>Alphaproteobacteria</taxon>
        <taxon>Sphingomonadales</taxon>
        <taxon>Sphingomonadaceae</taxon>
        <taxon>Parasphingorhabdus</taxon>
    </lineage>
</organism>
<name>A0A6H2DKD4_9SPHN</name>